<accession>A0A3D0KK50</accession>
<dbReference type="EMBL" id="DOTR01000101">
    <property type="protein sequence ID" value="HCA03884.1"/>
    <property type="molecule type" value="Genomic_DNA"/>
</dbReference>
<organism evidence="1">
    <name type="scientific">Halomonas campaniensis</name>
    <dbReference type="NCBI Taxonomy" id="213554"/>
    <lineage>
        <taxon>Bacteria</taxon>
        <taxon>Pseudomonadati</taxon>
        <taxon>Pseudomonadota</taxon>
        <taxon>Gammaproteobacteria</taxon>
        <taxon>Oceanospirillales</taxon>
        <taxon>Halomonadaceae</taxon>
        <taxon>Halomonas</taxon>
    </lineage>
</organism>
<proteinExistence type="predicted"/>
<gene>
    <name evidence="1" type="ORF">DEO68_17365</name>
</gene>
<name>A0A3D0KK50_9GAMM</name>
<sequence length="119" mass="13823">MDHTNKKQPSSINDTNQNIAAWWQHYCLLSTMPMVRCQIAWLESVTEAMQLEAELFQAIAKSSEKLTICLTDGKENCSAKELTEHYQEMVKTLTDANLERFAKVSQLSHEFRRSLWEEI</sequence>
<comment type="caution">
    <text evidence="1">The sequence shown here is derived from an EMBL/GenBank/DDBJ whole genome shotgun (WGS) entry which is preliminary data.</text>
</comment>
<protein>
    <submittedName>
        <fullName evidence="1">Uncharacterized protein</fullName>
    </submittedName>
</protein>
<dbReference type="AlphaFoldDB" id="A0A3D0KK50"/>
<evidence type="ECO:0000313" key="1">
    <source>
        <dbReference type="EMBL" id="HCA03884.1"/>
    </source>
</evidence>
<reference evidence="1" key="1">
    <citation type="journal article" date="2018" name="Nat. Biotechnol.">
        <title>A standardized bacterial taxonomy based on genome phylogeny substantially revises the tree of life.</title>
        <authorList>
            <person name="Parks D.H."/>
            <person name="Chuvochina M."/>
            <person name="Waite D.W."/>
            <person name="Rinke C."/>
            <person name="Skarshewski A."/>
            <person name="Chaumeil P.A."/>
            <person name="Hugenholtz P."/>
        </authorList>
    </citation>
    <scope>NUCLEOTIDE SEQUENCE [LARGE SCALE GENOMIC DNA]</scope>
    <source>
        <strain evidence="1">UBA11284</strain>
    </source>
</reference>